<keyword evidence="4" id="KW-0804">Transcription</keyword>
<keyword evidence="9" id="KW-1185">Reference proteome</keyword>
<dbReference type="PROSITE" id="PS50931">
    <property type="entry name" value="HTH_LYSR"/>
    <property type="match status" value="1"/>
</dbReference>
<dbReference type="GO" id="GO:0000976">
    <property type="term" value="F:transcription cis-regulatory region binding"/>
    <property type="evidence" value="ECO:0007669"/>
    <property type="project" value="TreeGrafter"/>
</dbReference>
<keyword evidence="2" id="KW-0805">Transcription regulation</keyword>
<dbReference type="SUPFAM" id="SSF53850">
    <property type="entry name" value="Periplasmic binding protein-like II"/>
    <property type="match status" value="1"/>
</dbReference>
<dbReference type="Gene3D" id="3.40.190.290">
    <property type="match status" value="1"/>
</dbReference>
<dbReference type="Proteomes" id="UP001431572">
    <property type="component" value="Chromosome 1"/>
</dbReference>
<proteinExistence type="inferred from homology"/>
<protein>
    <submittedName>
        <fullName evidence="6">LysR family transcriptional regulator</fullName>
    </submittedName>
</protein>
<reference evidence="6 8" key="1">
    <citation type="submission" date="2020-06" db="EMBL/GenBank/DDBJ databases">
        <title>Anoxygenic phototrophic Chloroflexota member uses a Type I reaction center.</title>
        <authorList>
            <person name="Tsuji J.M."/>
            <person name="Shaw N.A."/>
            <person name="Nagashima S."/>
            <person name="Venkiteswaran J."/>
            <person name="Schiff S.L."/>
            <person name="Hanada S."/>
            <person name="Tank M."/>
            <person name="Neufeld J.D."/>
        </authorList>
    </citation>
    <scope>NUCLEOTIDE SEQUENCE [LARGE SCALE GENOMIC DNA]</scope>
    <source>
        <strain evidence="6">L227-S17</strain>
    </source>
</reference>
<evidence type="ECO:0000256" key="1">
    <source>
        <dbReference type="ARBA" id="ARBA00009437"/>
    </source>
</evidence>
<dbReference type="FunFam" id="1.10.10.10:FF:000001">
    <property type="entry name" value="LysR family transcriptional regulator"/>
    <property type="match status" value="1"/>
</dbReference>
<name>A0A8T7LU61_9CHLR</name>
<evidence type="ECO:0000259" key="5">
    <source>
        <dbReference type="PROSITE" id="PS50931"/>
    </source>
</evidence>
<evidence type="ECO:0000256" key="4">
    <source>
        <dbReference type="ARBA" id="ARBA00023163"/>
    </source>
</evidence>
<evidence type="ECO:0000313" key="7">
    <source>
        <dbReference type="EMBL" id="WJW66305.1"/>
    </source>
</evidence>
<evidence type="ECO:0000313" key="6">
    <source>
        <dbReference type="EMBL" id="NWJ44413.1"/>
    </source>
</evidence>
<accession>A0A8T7LU61</accession>
<dbReference type="Pfam" id="PF03466">
    <property type="entry name" value="LysR_substrate"/>
    <property type="match status" value="1"/>
</dbReference>
<evidence type="ECO:0000256" key="2">
    <source>
        <dbReference type="ARBA" id="ARBA00023015"/>
    </source>
</evidence>
<dbReference type="AlphaFoldDB" id="A0A8T7LU61"/>
<keyword evidence="3" id="KW-0238">DNA-binding</keyword>
<dbReference type="EMBL" id="JACATZ010000001">
    <property type="protein sequence ID" value="NWJ44413.1"/>
    <property type="molecule type" value="Genomic_DNA"/>
</dbReference>
<dbReference type="RefSeq" id="WP_341468189.1">
    <property type="nucleotide sequence ID" value="NZ_CP128399.1"/>
</dbReference>
<dbReference type="Proteomes" id="UP000521676">
    <property type="component" value="Unassembled WGS sequence"/>
</dbReference>
<dbReference type="InterPro" id="IPR005119">
    <property type="entry name" value="LysR_subst-bd"/>
</dbReference>
<evidence type="ECO:0000313" key="9">
    <source>
        <dbReference type="Proteomes" id="UP001431572"/>
    </source>
</evidence>
<organism evidence="6 8">
    <name type="scientific">Candidatus Chlorohelix allophototropha</name>
    <dbReference type="NCBI Taxonomy" id="3003348"/>
    <lineage>
        <taxon>Bacteria</taxon>
        <taxon>Bacillati</taxon>
        <taxon>Chloroflexota</taxon>
        <taxon>Chloroflexia</taxon>
        <taxon>Candidatus Chloroheliales</taxon>
        <taxon>Candidatus Chloroheliaceae</taxon>
        <taxon>Candidatus Chlorohelix</taxon>
    </lineage>
</organism>
<comment type="similarity">
    <text evidence="1">Belongs to the LysR transcriptional regulatory family.</text>
</comment>
<dbReference type="InterPro" id="IPR000847">
    <property type="entry name" value="LysR_HTH_N"/>
</dbReference>
<dbReference type="InterPro" id="IPR036388">
    <property type="entry name" value="WH-like_DNA-bd_sf"/>
</dbReference>
<evidence type="ECO:0000256" key="3">
    <source>
        <dbReference type="ARBA" id="ARBA00023125"/>
    </source>
</evidence>
<dbReference type="GO" id="GO:0003700">
    <property type="term" value="F:DNA-binding transcription factor activity"/>
    <property type="evidence" value="ECO:0007669"/>
    <property type="project" value="InterPro"/>
</dbReference>
<dbReference type="SUPFAM" id="SSF46785">
    <property type="entry name" value="Winged helix' DNA-binding domain"/>
    <property type="match status" value="1"/>
</dbReference>
<dbReference type="EMBL" id="CP128399">
    <property type="protein sequence ID" value="WJW66305.1"/>
    <property type="molecule type" value="Genomic_DNA"/>
</dbReference>
<sequence>MERVNYPTLHQLFIFITVVEQRSFSKAADVLYLSQPSVSMQVQKLEDTLRGVSLFEQTGRKFSLTDAGEELYRYARQILNQMDEAMLVIEELQGMERGRLRIAADTTAGVYIVPAILGEFKRRYPQIKISLQVVNRSSVQDQLFSHQADLAVMGHTLETPELTALHLRSNKLVVIADPEHRLAGRKDIPVEELSKETFIVRESGSGTRASTEKIFSQHGVGMQIVMELSNNGAIKQAVAAGIGVAVISSATLELELASGKLVTLDVQGFPVERQWYLVHLERKRLSPPSRAFLELALSMRG</sequence>
<dbReference type="PANTHER" id="PTHR30126:SF5">
    <property type="entry name" value="HTH-TYPE TRANSCRIPTIONAL ACTIVATOR CMPR"/>
    <property type="match status" value="1"/>
</dbReference>
<dbReference type="PANTHER" id="PTHR30126">
    <property type="entry name" value="HTH-TYPE TRANSCRIPTIONAL REGULATOR"/>
    <property type="match status" value="1"/>
</dbReference>
<dbReference type="Gene3D" id="1.10.10.10">
    <property type="entry name" value="Winged helix-like DNA-binding domain superfamily/Winged helix DNA-binding domain"/>
    <property type="match status" value="1"/>
</dbReference>
<gene>
    <name evidence="6" type="ORF">HXX08_00900</name>
    <name evidence="7" type="ORF">OZ401_002099</name>
</gene>
<dbReference type="InterPro" id="IPR036390">
    <property type="entry name" value="WH_DNA-bd_sf"/>
</dbReference>
<feature type="domain" description="HTH lysR-type" evidence="5">
    <location>
        <begin position="7"/>
        <end position="65"/>
    </location>
</feature>
<reference evidence="7" key="2">
    <citation type="journal article" date="2024" name="Nature">
        <title>Anoxygenic phototroph of the Chloroflexota uses a type I reaction centre.</title>
        <authorList>
            <person name="Tsuji J.M."/>
            <person name="Shaw N.A."/>
            <person name="Nagashima S."/>
            <person name="Venkiteswaran J.J."/>
            <person name="Schiff S.L."/>
            <person name="Watanabe T."/>
            <person name="Fukui M."/>
            <person name="Hanada S."/>
            <person name="Tank M."/>
            <person name="Neufeld J.D."/>
        </authorList>
    </citation>
    <scope>NUCLEOTIDE SEQUENCE</scope>
    <source>
        <strain evidence="7">L227-S17</strain>
    </source>
</reference>
<dbReference type="Pfam" id="PF00126">
    <property type="entry name" value="HTH_1"/>
    <property type="match status" value="1"/>
</dbReference>
<evidence type="ECO:0000313" key="8">
    <source>
        <dbReference type="Proteomes" id="UP000521676"/>
    </source>
</evidence>